<proteinExistence type="predicted"/>
<dbReference type="Gene3D" id="1.10.3700.10">
    <property type="entry name" value="AGR C 984p-like"/>
    <property type="match status" value="2"/>
</dbReference>
<accession>A0A7W4IRM7</accession>
<name>A0A7W4IRM7_9PROT</name>
<dbReference type="SUPFAM" id="SSF158837">
    <property type="entry name" value="AGR C 984p-like"/>
    <property type="match status" value="1"/>
</dbReference>
<comment type="caution">
    <text evidence="2">The sequence shown here is derived from an EMBL/GenBank/DDBJ whole genome shotgun (WGS) entry which is preliminary data.</text>
</comment>
<evidence type="ECO:0000313" key="3">
    <source>
        <dbReference type="Proteomes" id="UP000559860"/>
    </source>
</evidence>
<dbReference type="EMBL" id="JABEQD010000002">
    <property type="protein sequence ID" value="MBB2167718.1"/>
    <property type="molecule type" value="Genomic_DNA"/>
</dbReference>
<reference evidence="2 3" key="1">
    <citation type="submission" date="2020-04" db="EMBL/GenBank/DDBJ databases">
        <title>Description of novel Gluconacetobacter.</title>
        <authorList>
            <person name="Sombolestani A."/>
        </authorList>
    </citation>
    <scope>NUCLEOTIDE SEQUENCE [LARGE SCALE GENOMIC DNA]</scope>
    <source>
        <strain evidence="2 3">LMG 27801</strain>
    </source>
</reference>
<dbReference type="Pfam" id="PF07559">
    <property type="entry name" value="FlgE_D2"/>
    <property type="match status" value="1"/>
</dbReference>
<dbReference type="InterPro" id="IPR037925">
    <property type="entry name" value="FlgE/F/G-like"/>
</dbReference>
<dbReference type="SUPFAM" id="SSF117143">
    <property type="entry name" value="Flagellar hook protein flgE"/>
    <property type="match status" value="1"/>
</dbReference>
<sequence>MSISNASPISTYISAIKNEATASATYAKTDATTKQEVAKFEKDAASITSVDGLLKDYSVLQVVLGAYGLSSLSNATAIIKDLLTQDPTSSKSLAKSSNNAAWLAFADAFKMWGQNKGTSSVSPFAPDATSAVISQTYSATKTISVNATLPAADATGQTYTTAPVTTYDSQSNAHQVALKWTQDSSNPRTWTVNAYDADGNATIDTNAYQVVFNQDGSLASATDMSTGKAVTSGGAGSTVSLPITLNITPSGSTGTTHQSISLDLGTLGGTGGVTMASSSTSSTISKSQVASLTSPSGSSTSLTLPSITLGTLSGTNQTYVTAPFDPNETSDDANGVAAANRATLSVKWVQDSASPSTWQAYIIDPYGAQVTSTTFTTSFDSAGNLLKVNGQYSHTIPALQAKMNGVTYTVDVQPPNLSTSTPSQDSTLTTDSKVTNTVTKVNMNDVVSQFELSQYENNNDFQDNGVGNALYFTRKMSSVTTLAQLMSDPILLKVAETVSGYDPSTFGTLDYNQQVRMLKSKVDFTKLRTPKQIQQYAERYLAMLQITPQTPDKPATMMDLYGGDSSKAGIAALFGVNTSSSSSSGNLYSGMF</sequence>
<gene>
    <name evidence="2" type="ORF">HLH36_05010</name>
</gene>
<dbReference type="Pfam" id="PF06748">
    <property type="entry name" value="DUF1217"/>
    <property type="match status" value="2"/>
</dbReference>
<keyword evidence="3" id="KW-1185">Reference proteome</keyword>
<dbReference type="AlphaFoldDB" id="A0A7W4IRM7"/>
<dbReference type="InterPro" id="IPR010626">
    <property type="entry name" value="DUF1217"/>
</dbReference>
<evidence type="ECO:0000313" key="2">
    <source>
        <dbReference type="EMBL" id="MBB2167718.1"/>
    </source>
</evidence>
<dbReference type="Proteomes" id="UP000559860">
    <property type="component" value="Unassembled WGS sequence"/>
</dbReference>
<dbReference type="InterPro" id="IPR011491">
    <property type="entry name" value="FlgE_D2"/>
</dbReference>
<evidence type="ECO:0000259" key="1">
    <source>
        <dbReference type="Pfam" id="PF07559"/>
    </source>
</evidence>
<protein>
    <submittedName>
        <fullName evidence="2">DUF1217 domain-containing protein</fullName>
    </submittedName>
</protein>
<dbReference type="InterPro" id="IPR023157">
    <property type="entry name" value="AGR-C-984p-like_sf"/>
</dbReference>
<feature type="domain" description="Flagellar hook protein FlgE D2" evidence="1">
    <location>
        <begin position="148"/>
        <end position="285"/>
    </location>
</feature>
<organism evidence="2 3">
    <name type="scientific">Gluconacetobacter aggeris</name>
    <dbReference type="NCBI Taxonomy" id="1286186"/>
    <lineage>
        <taxon>Bacteria</taxon>
        <taxon>Pseudomonadati</taxon>
        <taxon>Pseudomonadota</taxon>
        <taxon>Alphaproteobacteria</taxon>
        <taxon>Acetobacterales</taxon>
        <taxon>Acetobacteraceae</taxon>
        <taxon>Gluconacetobacter</taxon>
    </lineage>
</organism>
<dbReference type="RefSeq" id="WP_182985322.1">
    <property type="nucleotide sequence ID" value="NZ_JABEQD010000002.1"/>
</dbReference>